<accession>A0A7G2D6P3</accession>
<evidence type="ECO:0000313" key="1">
    <source>
        <dbReference type="EMBL" id="CAD5244225.1"/>
    </source>
</evidence>
<dbReference type="Pfam" id="PF10049">
    <property type="entry name" value="DUF2283"/>
    <property type="match status" value="1"/>
</dbReference>
<sequence>MKVRYDPVGDVLYIEVAHEKAAETVELDEDLLVDYDEKGNIVGIEVWRAREVLLGEMLKRIKELGLKFETAEVEG</sequence>
<reference evidence="1 2" key="1">
    <citation type="submission" date="2020-09" db="EMBL/GenBank/DDBJ databases">
        <authorList>
            <person name="Courtine D."/>
        </authorList>
    </citation>
    <scope>NUCLEOTIDE SEQUENCE [LARGE SCALE GENOMIC DNA]</scope>
    <source>
        <strain evidence="1 2">IRI35c</strain>
    </source>
</reference>
<dbReference type="GeneID" id="58918813"/>
<evidence type="ECO:0000313" key="2">
    <source>
        <dbReference type="Proteomes" id="UP000516304"/>
    </source>
</evidence>
<dbReference type="PANTHER" id="PTHR37029:SF1">
    <property type="entry name" value="SSR1768 PROTEIN"/>
    <property type="match status" value="1"/>
</dbReference>
<dbReference type="RefSeq" id="WP_188202036.1">
    <property type="nucleotide sequence ID" value="NZ_LR881183.1"/>
</dbReference>
<gene>
    <name evidence="1" type="ORF">TIRI35C_1071</name>
</gene>
<dbReference type="AlphaFoldDB" id="A0A7G2D6P3"/>
<keyword evidence="2" id="KW-1185">Reference proteome</keyword>
<dbReference type="InterPro" id="IPR019270">
    <property type="entry name" value="DUF2283"/>
</dbReference>
<protein>
    <recommendedName>
        <fullName evidence="3">DUF2283 domain-containing protein</fullName>
    </recommendedName>
</protein>
<organism evidence="1 2">
    <name type="scientific">Thermococcus camini</name>
    <dbReference type="NCBI Taxonomy" id="2016373"/>
    <lineage>
        <taxon>Archaea</taxon>
        <taxon>Methanobacteriati</taxon>
        <taxon>Methanobacteriota</taxon>
        <taxon>Thermococci</taxon>
        <taxon>Thermococcales</taxon>
        <taxon>Thermococcaceae</taxon>
        <taxon>Thermococcus</taxon>
    </lineage>
</organism>
<dbReference type="KEGG" id="tcq:TIRI35C_1071"/>
<name>A0A7G2D6P3_9EURY</name>
<dbReference type="PANTHER" id="PTHR37029">
    <property type="entry name" value="SSR1768 PROTEIN"/>
    <property type="match status" value="1"/>
</dbReference>
<proteinExistence type="predicted"/>
<dbReference type="EMBL" id="LR881183">
    <property type="protein sequence ID" value="CAD5244225.1"/>
    <property type="molecule type" value="Genomic_DNA"/>
</dbReference>
<evidence type="ECO:0008006" key="3">
    <source>
        <dbReference type="Google" id="ProtNLM"/>
    </source>
</evidence>
<dbReference type="Proteomes" id="UP000516304">
    <property type="component" value="Chromosome TIRI35C"/>
</dbReference>